<evidence type="ECO:0000313" key="2">
    <source>
        <dbReference type="EMBL" id="KAJ7699683.1"/>
    </source>
</evidence>
<dbReference type="AlphaFoldDB" id="A0AAD7DTY8"/>
<feature type="compositionally biased region" description="Basic and acidic residues" evidence="1">
    <location>
        <begin position="457"/>
        <end position="467"/>
    </location>
</feature>
<feature type="compositionally biased region" description="Low complexity" evidence="1">
    <location>
        <begin position="12"/>
        <end position="24"/>
    </location>
</feature>
<feature type="region of interest" description="Disordered" evidence="1">
    <location>
        <begin position="1"/>
        <end position="46"/>
    </location>
</feature>
<evidence type="ECO:0000313" key="3">
    <source>
        <dbReference type="Proteomes" id="UP001215598"/>
    </source>
</evidence>
<feature type="compositionally biased region" description="Basic and acidic residues" evidence="1">
    <location>
        <begin position="27"/>
        <end position="36"/>
    </location>
</feature>
<proteinExistence type="predicted"/>
<evidence type="ECO:0000256" key="1">
    <source>
        <dbReference type="SAM" id="MobiDB-lite"/>
    </source>
</evidence>
<feature type="region of interest" description="Disordered" evidence="1">
    <location>
        <begin position="281"/>
        <end position="321"/>
    </location>
</feature>
<gene>
    <name evidence="2" type="ORF">B0H16DRAFT_1749321</name>
</gene>
<comment type="caution">
    <text evidence="2">The sequence shown here is derived from an EMBL/GenBank/DDBJ whole genome shotgun (WGS) entry which is preliminary data.</text>
</comment>
<feature type="compositionally biased region" description="Gly residues" evidence="1">
    <location>
        <begin position="549"/>
        <end position="599"/>
    </location>
</feature>
<protein>
    <submittedName>
        <fullName evidence="2">Uncharacterized protein</fullName>
    </submittedName>
</protein>
<dbReference type="EMBL" id="JARKIB010000568">
    <property type="protein sequence ID" value="KAJ7699683.1"/>
    <property type="molecule type" value="Genomic_DNA"/>
</dbReference>
<feature type="compositionally biased region" description="Basic and acidic residues" evidence="1">
    <location>
        <begin position="308"/>
        <end position="321"/>
    </location>
</feature>
<feature type="region of interest" description="Disordered" evidence="1">
    <location>
        <begin position="430"/>
        <end position="608"/>
    </location>
</feature>
<organism evidence="2 3">
    <name type="scientific">Mycena metata</name>
    <dbReference type="NCBI Taxonomy" id="1033252"/>
    <lineage>
        <taxon>Eukaryota</taxon>
        <taxon>Fungi</taxon>
        <taxon>Dikarya</taxon>
        <taxon>Basidiomycota</taxon>
        <taxon>Agaricomycotina</taxon>
        <taxon>Agaricomycetes</taxon>
        <taxon>Agaricomycetidae</taxon>
        <taxon>Agaricales</taxon>
        <taxon>Marasmiineae</taxon>
        <taxon>Mycenaceae</taxon>
        <taxon>Mycena</taxon>
    </lineage>
</organism>
<accession>A0AAD7DTY8</accession>
<sequence>MANPKIHIVPNTGSREGTTSTRGEQSSNDRDHDPDGARPAQGGMERGYAMSPMADLRREFLADQTTDTSIAVRTNLITSKQSLEQEDIIDRGVAFLNARTNRRFALESGFFLRTERTINEMQYLLQRASDLVDDRSTCFQIDPFKSLSKVLRNASDLNELHIAWLALSTRMGLAQRFLDKYESEYRAEKESDVLLSPLSTNPEIYEVFPRGRTDISDVNYLYNNVPHLQSLRPVMYDQKVEWLPDKMQAPGYLLRAFPDRPPEERPVTFFYNAEGERQEITLPPSTSRGAGLEFQLPPPSAKLPRRRTKDEVRPAVRERSASPDLRVNLPAGWNPATANPGLLSAFTAYKDPKEFFIPKSPKDETHRVYVPGQNLPNPILGMASASAADSISQAKLKGRYDAPQAIRPPTPRPRMTLEQVREIDEDRFHRARTQTEPPPHFHVTANWSSGTDQGRLGGDERPSKEDRDQDDYDLYGTPPRSRQREARRDPATPPPRLAPTEPAGEPSDDSDESDAPSSHRSRRSPPPRRRRRTPLPRRGRSPPPPPGEPGGGAGGPGHGGNGGGGGGPGGGGGGGGGPGNGGGGQGGGNGGSGNGGGGNQPFPFIAPGAPYGTMVPTIEPKLKLEALPEWDGNHETAVDYFWDIGQVATLMGWMPMALAYWLPSRLKKDSQVHLWFSTLPAERQALMRTHYTVYLQVIKDSYLGKKWQLLMNAKFESQSFRQEGHEKESPQMFLGRRIKYARLLTTTDEGGPMEVFLVMRKSPISWSTIIVLENVRTTEELYERVNEHEEALVEVVNRSAGTAITLQNLPSTLRRLGFSQNASATSARPSMRRANIAATGDESTPEEGISEVAHERGEEAAQGIHDEDITLRQVYQTFKRKPRAPPPGGYPFSRNDHVTTKMGKAPPSPCKVCGSANHWDKECPDWNVYIERQKRGTLIVLSSSAFEEGELLYNSAYSVLLEGRIPESSF</sequence>
<name>A0AAD7DTY8_9AGAR</name>
<keyword evidence="3" id="KW-1185">Reference proteome</keyword>
<feature type="compositionally biased region" description="Basic residues" evidence="1">
    <location>
        <begin position="519"/>
        <end position="540"/>
    </location>
</feature>
<dbReference type="Proteomes" id="UP001215598">
    <property type="component" value="Unassembled WGS sequence"/>
</dbReference>
<reference evidence="2" key="1">
    <citation type="submission" date="2023-03" db="EMBL/GenBank/DDBJ databases">
        <title>Massive genome expansion in bonnet fungi (Mycena s.s.) driven by repeated elements and novel gene families across ecological guilds.</title>
        <authorList>
            <consortium name="Lawrence Berkeley National Laboratory"/>
            <person name="Harder C.B."/>
            <person name="Miyauchi S."/>
            <person name="Viragh M."/>
            <person name="Kuo A."/>
            <person name="Thoen E."/>
            <person name="Andreopoulos B."/>
            <person name="Lu D."/>
            <person name="Skrede I."/>
            <person name="Drula E."/>
            <person name="Henrissat B."/>
            <person name="Morin E."/>
            <person name="Kohler A."/>
            <person name="Barry K."/>
            <person name="LaButti K."/>
            <person name="Morin E."/>
            <person name="Salamov A."/>
            <person name="Lipzen A."/>
            <person name="Mereny Z."/>
            <person name="Hegedus B."/>
            <person name="Baldrian P."/>
            <person name="Stursova M."/>
            <person name="Weitz H."/>
            <person name="Taylor A."/>
            <person name="Grigoriev I.V."/>
            <person name="Nagy L.G."/>
            <person name="Martin F."/>
            <person name="Kauserud H."/>
        </authorList>
    </citation>
    <scope>NUCLEOTIDE SEQUENCE</scope>
    <source>
        <strain evidence="2">CBHHK182m</strain>
    </source>
</reference>